<dbReference type="EMBL" id="CP002398">
    <property type="protein sequence ID" value="ADU15335.1"/>
    <property type="molecule type" value="Genomic_DNA"/>
</dbReference>
<keyword evidence="1" id="KW-0614">Plasmid</keyword>
<organism evidence="1 2">
    <name type="scientific">Asticcacaulis excentricus (strain ATCC 15261 / DSM 4724 / KCTC 12464 / NCIMB 9791 / VKM B-1370 / CB 48)</name>
    <dbReference type="NCBI Taxonomy" id="573065"/>
    <lineage>
        <taxon>Bacteria</taxon>
        <taxon>Pseudomonadati</taxon>
        <taxon>Pseudomonadota</taxon>
        <taxon>Alphaproteobacteria</taxon>
        <taxon>Caulobacterales</taxon>
        <taxon>Caulobacteraceae</taxon>
        <taxon>Asticcacaulis</taxon>
    </lineage>
</organism>
<dbReference type="Gene3D" id="1.25.10.10">
    <property type="entry name" value="Leucine-rich Repeat Variant"/>
    <property type="match status" value="1"/>
</dbReference>
<name>E8RVR3_ASTEC</name>
<geneLocation type="plasmid" evidence="1 2">
    <name>pASTEX02</name>
</geneLocation>
<dbReference type="SUPFAM" id="SSF48371">
    <property type="entry name" value="ARM repeat"/>
    <property type="match status" value="1"/>
</dbReference>
<dbReference type="Proteomes" id="UP000001492">
    <property type="component" value="Plasmid pASTEX02"/>
</dbReference>
<evidence type="ECO:0000313" key="1">
    <source>
        <dbReference type="EMBL" id="ADU15335.1"/>
    </source>
</evidence>
<protein>
    <submittedName>
        <fullName evidence="1">Leucine-rich repeat-containing protein</fullName>
    </submittedName>
</protein>
<sequence length="136" mass="15939">MIESAEEFIRLRFSEVPEDYQRSHLEPASIEVWRELLTKDADVRYWVAHNRTVPIEILEILSNDPDAKVRERVAGKGKIARTISFLEHFSKDSEEKIRRKIALNKFTPVYILENLAKDECAWVSDTAKLELKNRNI</sequence>
<evidence type="ECO:0000313" key="2">
    <source>
        <dbReference type="Proteomes" id="UP000001492"/>
    </source>
</evidence>
<dbReference type="AlphaFoldDB" id="E8RVR3"/>
<gene>
    <name evidence="1" type="ordered locus">Astex_3717</name>
</gene>
<dbReference type="InterPro" id="IPR011989">
    <property type="entry name" value="ARM-like"/>
</dbReference>
<reference evidence="2" key="1">
    <citation type="submission" date="2010-12" db="EMBL/GenBank/DDBJ databases">
        <title>Complete sequence of plasmid 2 of Asticcacaulis excentricus CB 48.</title>
        <authorList>
            <consortium name="US DOE Joint Genome Institute"/>
            <person name="Lucas S."/>
            <person name="Copeland A."/>
            <person name="Lapidus A."/>
            <person name="Cheng J.-F."/>
            <person name="Bruce D."/>
            <person name="Goodwin L."/>
            <person name="Pitluck S."/>
            <person name="Teshima H."/>
            <person name="Davenport K."/>
            <person name="Detter J.C."/>
            <person name="Han C."/>
            <person name="Tapia R."/>
            <person name="Land M."/>
            <person name="Hauser L."/>
            <person name="Jeffries C."/>
            <person name="Kyrpides N."/>
            <person name="Ivanova N."/>
            <person name="Ovchinnikova G."/>
            <person name="Brun Y.V."/>
            <person name="Woyke T."/>
        </authorList>
    </citation>
    <scope>NUCLEOTIDE SEQUENCE [LARGE SCALE GENOMIC DNA]</scope>
    <source>
        <strain evidence="2">ATCC 15261 / DSM 4724 / KCTC 12464 / NCIMB 9791 / VKM B-1370 / CB 48</strain>
        <plasmid evidence="2">pASTEX02</plasmid>
    </source>
</reference>
<proteinExistence type="predicted"/>
<dbReference type="HOGENOM" id="CLU_1864391_0_0_5"/>
<dbReference type="InterPro" id="IPR016024">
    <property type="entry name" value="ARM-type_fold"/>
</dbReference>
<dbReference type="KEGG" id="aex:Astex_3717"/>
<keyword evidence="2" id="KW-1185">Reference proteome</keyword>
<dbReference type="OrthoDB" id="9132361at2"/>
<accession>E8RVR3</accession>
<dbReference type="RefSeq" id="WP_013481148.1">
    <property type="nucleotide sequence ID" value="NC_014819.1"/>
</dbReference>